<evidence type="ECO:0000256" key="5">
    <source>
        <dbReference type="SAM" id="SignalP"/>
    </source>
</evidence>
<dbReference type="EMBL" id="JADIKD010000009">
    <property type="protein sequence ID" value="MFK2917270.1"/>
    <property type="molecule type" value="Genomic_DNA"/>
</dbReference>
<comment type="caution">
    <text evidence="6">The sequence shown here is derived from an EMBL/GenBank/DDBJ whole genome shotgun (WGS) entry which is preliminary data.</text>
</comment>
<dbReference type="InterPro" id="IPR008966">
    <property type="entry name" value="Adhesion_dom_sf"/>
</dbReference>
<evidence type="ECO:0000256" key="4">
    <source>
        <dbReference type="ARBA" id="ARBA00023263"/>
    </source>
</evidence>
<reference evidence="6 7" key="1">
    <citation type="submission" date="2020-10" db="EMBL/GenBank/DDBJ databases">
        <title>Phylogeny of dyella-like bacteria.</title>
        <authorList>
            <person name="Fu J."/>
        </authorList>
    </citation>
    <scope>NUCLEOTIDE SEQUENCE [LARGE SCALE GENOMIC DNA]</scope>
    <source>
        <strain evidence="6 7">BB4</strain>
    </source>
</reference>
<dbReference type="Gene3D" id="2.60.40.1090">
    <property type="entry name" value="Fimbrial-type adhesion domain"/>
    <property type="match status" value="1"/>
</dbReference>
<dbReference type="PANTHER" id="PTHR33420:SF3">
    <property type="entry name" value="FIMBRIAL SUBUNIT ELFA"/>
    <property type="match status" value="1"/>
</dbReference>
<feature type="chain" id="PRO_5045066207" evidence="5">
    <location>
        <begin position="27"/>
        <end position="179"/>
    </location>
</feature>
<keyword evidence="3 5" id="KW-0732">Signal</keyword>
<evidence type="ECO:0000256" key="3">
    <source>
        <dbReference type="ARBA" id="ARBA00022729"/>
    </source>
</evidence>
<feature type="signal peptide" evidence="5">
    <location>
        <begin position="1"/>
        <end position="26"/>
    </location>
</feature>
<sequence>MTKTLTATALIAALGFAALAPNSAFAADGTINITGTVNSSTCKINGTNSPATVNVALPTVSTTSLSAAGAVAGRTAFALNLTNCGSLTKAQTFFEPGPTIMADGNLKNASGTATGVEVQLLNSDFSTINLAGTSTTQASQQTTLTTGAGNLNYYAQYFATAAAGAGTVSTSVQFTMLYQ</sequence>
<name>A0ABW8K3Y7_9GAMM</name>
<dbReference type="InterPro" id="IPR050263">
    <property type="entry name" value="Bact_Fimbrial_Adh_Pro"/>
</dbReference>
<dbReference type="RefSeq" id="WP_379985293.1">
    <property type="nucleotide sequence ID" value="NZ_JADIKD010000009.1"/>
</dbReference>
<proteinExistence type="inferred from homology"/>
<comment type="subcellular location">
    <subcellularLocation>
        <location evidence="1">Fimbrium</location>
    </subcellularLocation>
</comment>
<organism evidence="6 7">
    <name type="scientific">Dyella koreensis</name>
    <dbReference type="NCBI Taxonomy" id="311235"/>
    <lineage>
        <taxon>Bacteria</taxon>
        <taxon>Pseudomonadati</taxon>
        <taxon>Pseudomonadota</taxon>
        <taxon>Gammaproteobacteria</taxon>
        <taxon>Lysobacterales</taxon>
        <taxon>Rhodanobacteraceae</taxon>
        <taxon>Dyella</taxon>
    </lineage>
</organism>
<evidence type="ECO:0000256" key="1">
    <source>
        <dbReference type="ARBA" id="ARBA00004561"/>
    </source>
</evidence>
<dbReference type="Proteomes" id="UP001620408">
    <property type="component" value="Unassembled WGS sequence"/>
</dbReference>
<comment type="similarity">
    <text evidence="2">Belongs to the fimbrial protein family.</text>
</comment>
<evidence type="ECO:0000313" key="6">
    <source>
        <dbReference type="EMBL" id="MFK2917270.1"/>
    </source>
</evidence>
<dbReference type="PANTHER" id="PTHR33420">
    <property type="entry name" value="FIMBRIAL SUBUNIT ELFA-RELATED"/>
    <property type="match status" value="1"/>
</dbReference>
<dbReference type="SUPFAM" id="SSF49401">
    <property type="entry name" value="Bacterial adhesins"/>
    <property type="match status" value="1"/>
</dbReference>
<evidence type="ECO:0000313" key="7">
    <source>
        <dbReference type="Proteomes" id="UP001620408"/>
    </source>
</evidence>
<protein>
    <submittedName>
        <fullName evidence="6">Type 1 fimbrial protein</fullName>
    </submittedName>
</protein>
<dbReference type="Pfam" id="PF16970">
    <property type="entry name" value="FimA"/>
    <property type="match status" value="1"/>
</dbReference>
<evidence type="ECO:0000256" key="2">
    <source>
        <dbReference type="ARBA" id="ARBA00006671"/>
    </source>
</evidence>
<dbReference type="InterPro" id="IPR039458">
    <property type="entry name" value="FimA-like"/>
</dbReference>
<keyword evidence="4" id="KW-0281">Fimbrium</keyword>
<dbReference type="InterPro" id="IPR036937">
    <property type="entry name" value="Adhesion_dom_fimbrial_sf"/>
</dbReference>
<accession>A0ABW8K3Y7</accession>
<keyword evidence="7" id="KW-1185">Reference proteome</keyword>
<gene>
    <name evidence="6" type="ORF">ISS97_08345</name>
</gene>